<dbReference type="GO" id="GO:0005886">
    <property type="term" value="C:plasma membrane"/>
    <property type="evidence" value="ECO:0007669"/>
    <property type="project" value="TreeGrafter"/>
</dbReference>
<evidence type="ECO:0000256" key="3">
    <source>
        <dbReference type="ARBA" id="ARBA00022729"/>
    </source>
</evidence>
<dbReference type="AlphaFoldDB" id="A0A4Q7UQH7"/>
<accession>A0A4Q7UQH7</accession>
<dbReference type="EMBL" id="SHKL01000001">
    <property type="protein sequence ID" value="RZT83885.1"/>
    <property type="molecule type" value="Genomic_DNA"/>
</dbReference>
<comment type="subcellular location">
    <subcellularLocation>
        <location evidence="1">Cell envelope</location>
    </subcellularLocation>
</comment>
<dbReference type="PANTHER" id="PTHR34820:SF4">
    <property type="entry name" value="INNER MEMBRANE PROTEIN YEBZ"/>
    <property type="match status" value="1"/>
</dbReference>
<dbReference type="GO" id="GO:0042597">
    <property type="term" value="C:periplasmic space"/>
    <property type="evidence" value="ECO:0007669"/>
    <property type="project" value="InterPro"/>
</dbReference>
<dbReference type="Pfam" id="PF04234">
    <property type="entry name" value="CopC"/>
    <property type="match status" value="1"/>
</dbReference>
<dbReference type="PANTHER" id="PTHR34820">
    <property type="entry name" value="INNER MEMBRANE PROTEIN YEBZ"/>
    <property type="match status" value="1"/>
</dbReference>
<keyword evidence="6" id="KW-0812">Transmembrane</keyword>
<feature type="region of interest" description="Disordered" evidence="5">
    <location>
        <begin position="74"/>
        <end position="99"/>
    </location>
</feature>
<dbReference type="InterPro" id="IPR014756">
    <property type="entry name" value="Ig_E-set"/>
</dbReference>
<keyword evidence="4" id="KW-0186">Copper</keyword>
<feature type="signal peptide" evidence="7">
    <location>
        <begin position="1"/>
        <end position="40"/>
    </location>
</feature>
<evidence type="ECO:0000259" key="8">
    <source>
        <dbReference type="Pfam" id="PF04234"/>
    </source>
</evidence>
<feature type="chain" id="PRO_5020240380" description="CopC domain-containing protein" evidence="7">
    <location>
        <begin position="41"/>
        <end position="202"/>
    </location>
</feature>
<dbReference type="SUPFAM" id="SSF81296">
    <property type="entry name" value="E set domains"/>
    <property type="match status" value="1"/>
</dbReference>
<keyword evidence="6" id="KW-0472">Membrane</keyword>
<evidence type="ECO:0000256" key="1">
    <source>
        <dbReference type="ARBA" id="ARBA00004196"/>
    </source>
</evidence>
<dbReference type="InterPro" id="IPR014755">
    <property type="entry name" value="Cu-Rt/internalin_Ig-like"/>
</dbReference>
<keyword evidence="10" id="KW-1185">Reference proteome</keyword>
<reference evidence="9 10" key="1">
    <citation type="submission" date="2019-02" db="EMBL/GenBank/DDBJ databases">
        <title>Sequencing the genomes of 1000 actinobacteria strains.</title>
        <authorList>
            <person name="Klenk H.-P."/>
        </authorList>
    </citation>
    <scope>NUCLEOTIDE SEQUENCE [LARGE SCALE GENOMIC DNA]</scope>
    <source>
        <strain evidence="9 10">DSM 45779</strain>
    </source>
</reference>
<name>A0A4Q7UQH7_PSEST</name>
<dbReference type="GO" id="GO:0006825">
    <property type="term" value="P:copper ion transport"/>
    <property type="evidence" value="ECO:0007669"/>
    <property type="project" value="InterPro"/>
</dbReference>
<evidence type="ECO:0000256" key="7">
    <source>
        <dbReference type="SAM" id="SignalP"/>
    </source>
</evidence>
<keyword evidence="2" id="KW-0479">Metal-binding</keyword>
<evidence type="ECO:0000256" key="6">
    <source>
        <dbReference type="SAM" id="Phobius"/>
    </source>
</evidence>
<feature type="domain" description="CopC" evidence="8">
    <location>
        <begin position="41"/>
        <end position="133"/>
    </location>
</feature>
<dbReference type="InterPro" id="IPR032694">
    <property type="entry name" value="CopC/D"/>
</dbReference>
<protein>
    <recommendedName>
        <fullName evidence="8">CopC domain-containing protein</fullName>
    </recommendedName>
</protein>
<proteinExistence type="predicted"/>
<evidence type="ECO:0000256" key="2">
    <source>
        <dbReference type="ARBA" id="ARBA00022723"/>
    </source>
</evidence>
<organism evidence="9 10">
    <name type="scientific">Pseudonocardia sediminis</name>
    <dbReference type="NCBI Taxonomy" id="1397368"/>
    <lineage>
        <taxon>Bacteria</taxon>
        <taxon>Bacillati</taxon>
        <taxon>Actinomycetota</taxon>
        <taxon>Actinomycetes</taxon>
        <taxon>Pseudonocardiales</taxon>
        <taxon>Pseudonocardiaceae</taxon>
        <taxon>Pseudonocardia</taxon>
    </lineage>
</organism>
<sequence>MAETVPNAPAPRARLRASRAVTLTVLTTLALLLGSAPAFAHTELESSTPAANAALPTAPSTVALTFSEEISPDLSTITVTGPDGKRYENGEPTASGATLNLPLRPLGPAGAYKIDYRVVSEDGHPVSGAVPFSLTAPGPGASAAATPAAAPSTSAPAASSAPEPSNTAATSADSGSPVWPWIVGAVIVVLAGAGLALRRRKA</sequence>
<evidence type="ECO:0000313" key="9">
    <source>
        <dbReference type="EMBL" id="RZT83885.1"/>
    </source>
</evidence>
<feature type="compositionally biased region" description="Low complexity" evidence="5">
    <location>
        <begin position="140"/>
        <end position="172"/>
    </location>
</feature>
<evidence type="ECO:0000256" key="5">
    <source>
        <dbReference type="SAM" id="MobiDB-lite"/>
    </source>
</evidence>
<feature type="transmembrane region" description="Helical" evidence="6">
    <location>
        <begin position="178"/>
        <end position="197"/>
    </location>
</feature>
<gene>
    <name evidence="9" type="ORF">EV383_0711</name>
</gene>
<keyword evidence="3 7" id="KW-0732">Signal</keyword>
<dbReference type="GO" id="GO:0005507">
    <property type="term" value="F:copper ion binding"/>
    <property type="evidence" value="ECO:0007669"/>
    <property type="project" value="InterPro"/>
</dbReference>
<dbReference type="GO" id="GO:0046688">
    <property type="term" value="P:response to copper ion"/>
    <property type="evidence" value="ECO:0007669"/>
    <property type="project" value="InterPro"/>
</dbReference>
<dbReference type="Proteomes" id="UP000291591">
    <property type="component" value="Unassembled WGS sequence"/>
</dbReference>
<evidence type="ECO:0000256" key="4">
    <source>
        <dbReference type="ARBA" id="ARBA00023008"/>
    </source>
</evidence>
<dbReference type="RefSeq" id="WP_130288579.1">
    <property type="nucleotide sequence ID" value="NZ_SHKL01000001.1"/>
</dbReference>
<keyword evidence="6" id="KW-1133">Transmembrane helix</keyword>
<evidence type="ECO:0000313" key="10">
    <source>
        <dbReference type="Proteomes" id="UP000291591"/>
    </source>
</evidence>
<dbReference type="InterPro" id="IPR007348">
    <property type="entry name" value="CopC_dom"/>
</dbReference>
<dbReference type="Gene3D" id="2.60.40.1220">
    <property type="match status" value="1"/>
</dbReference>
<dbReference type="GO" id="GO:0030313">
    <property type="term" value="C:cell envelope"/>
    <property type="evidence" value="ECO:0007669"/>
    <property type="project" value="UniProtKB-SubCell"/>
</dbReference>
<dbReference type="OrthoDB" id="5242236at2"/>
<comment type="caution">
    <text evidence="9">The sequence shown here is derived from an EMBL/GenBank/DDBJ whole genome shotgun (WGS) entry which is preliminary data.</text>
</comment>
<feature type="region of interest" description="Disordered" evidence="5">
    <location>
        <begin position="140"/>
        <end position="174"/>
    </location>
</feature>